<feature type="signal peptide" evidence="1">
    <location>
        <begin position="1"/>
        <end position="21"/>
    </location>
</feature>
<evidence type="ECO:0000313" key="3">
    <source>
        <dbReference type="Proteomes" id="UP000061468"/>
    </source>
</evidence>
<evidence type="ECO:0000256" key="1">
    <source>
        <dbReference type="SAM" id="SignalP"/>
    </source>
</evidence>
<sequence>MKRIIKAAPLLLMFAASEARAGCDACIQASVEKASASISASLNSLKTTVDTNVQATNQLKVTVDTSNSTMVGLLNAQQQQMLTALDGVAAKLSLSQEKLGVTIRNLTDYTVNEINLAIKNQTKTEGFIDNSKEFGPLAHPVSNDITVNRAEHLKVALVELNGLLDDSVKKFQSWALVVGESDSTSSLRAKKVNEKIEELTPLLDLLHLPVISIEDTSSLLNLMKLLVLPNPQKISDLSEVQKIAYFSEIAKKSAAYRALASEVINKAALLSIDGWDIGYTQVTALDGKTSIEEFIASETERKLVSEDWHLDVKTKSDTGLIREQINQMNITNFLLNEIIKQERLSLAMEANK</sequence>
<name>A0AAC9AET3_9ALTE</name>
<protein>
    <submittedName>
        <fullName evidence="2">Uncharacterized protein</fullName>
    </submittedName>
</protein>
<proteinExistence type="predicted"/>
<keyword evidence="2" id="KW-0614">Plasmid</keyword>
<keyword evidence="1" id="KW-0732">Signal</keyword>
<accession>A0AAC9AET3</accession>
<gene>
    <name evidence="2" type="ORF">AV942_20570</name>
</gene>
<dbReference type="GeneID" id="56269214"/>
<feature type="chain" id="PRO_5042144133" evidence="1">
    <location>
        <begin position="22"/>
        <end position="352"/>
    </location>
</feature>
<dbReference type="EMBL" id="CP013929">
    <property type="protein sequence ID" value="AMJ80781.1"/>
    <property type="molecule type" value="Genomic_DNA"/>
</dbReference>
<geneLocation type="plasmid" evidence="2 3">
    <name>pAMEDUM8_300</name>
</geneLocation>
<evidence type="ECO:0000313" key="2">
    <source>
        <dbReference type="EMBL" id="AMJ80781.1"/>
    </source>
</evidence>
<organism evidence="2 3">
    <name type="scientific">Alteromonas mediterranea</name>
    <dbReference type="NCBI Taxonomy" id="314275"/>
    <lineage>
        <taxon>Bacteria</taxon>
        <taxon>Pseudomonadati</taxon>
        <taxon>Pseudomonadota</taxon>
        <taxon>Gammaproteobacteria</taxon>
        <taxon>Alteromonadales</taxon>
        <taxon>Alteromonadaceae</taxon>
        <taxon>Alteromonas/Salinimonas group</taxon>
        <taxon>Alteromonas</taxon>
    </lineage>
</organism>
<dbReference type="Proteomes" id="UP000061468">
    <property type="component" value="Plasmid pAMEDUM8_300"/>
</dbReference>
<reference evidence="2 3" key="1">
    <citation type="submission" date="2015-12" db="EMBL/GenBank/DDBJ databases">
        <title>Intraspecies pangenome expansion in the marine bacterium Alteromonas.</title>
        <authorList>
            <person name="Lopez-Perez M."/>
            <person name="Rodriguez-Valera F."/>
        </authorList>
    </citation>
    <scope>NUCLEOTIDE SEQUENCE [LARGE SCALE GENOMIC DNA]</scope>
    <source>
        <strain evidence="2 3">UM8</strain>
        <plasmid evidence="2 3">pAMEDUM8_300</plasmid>
    </source>
</reference>
<dbReference type="RefSeq" id="WP_015068595.1">
    <property type="nucleotide sequence ID" value="NZ_CAKMLI010000007.1"/>
</dbReference>
<dbReference type="AlphaFoldDB" id="A0AAC9AET3"/>